<dbReference type="HAMAP" id="MF_00337">
    <property type="entry name" value="Exonuc_7_S"/>
    <property type="match status" value="1"/>
</dbReference>
<comment type="subunit">
    <text evidence="6">Heterooligomer composed of large and small subunits.</text>
</comment>
<sequence length="65" mass="7207">MTKDINFAKALARLEGIVEKLEGQNLDLEEAVDLLTEGVALHKKCQEKLKSAQSKIDKLLEEGVN</sequence>
<evidence type="ECO:0000313" key="9">
    <source>
        <dbReference type="Proteomes" id="UP000177039"/>
    </source>
</evidence>
<dbReference type="Pfam" id="PF02609">
    <property type="entry name" value="Exonuc_VII_S"/>
    <property type="match status" value="1"/>
</dbReference>
<evidence type="ECO:0000313" key="8">
    <source>
        <dbReference type="EMBL" id="OGD98945.1"/>
    </source>
</evidence>
<dbReference type="InterPro" id="IPR037004">
    <property type="entry name" value="Exonuc_VII_ssu_sf"/>
</dbReference>
<dbReference type="GO" id="GO:0005829">
    <property type="term" value="C:cytosol"/>
    <property type="evidence" value="ECO:0007669"/>
    <property type="project" value="TreeGrafter"/>
</dbReference>
<dbReference type="AlphaFoldDB" id="A0A1F5H4H2"/>
<dbReference type="SUPFAM" id="SSF116842">
    <property type="entry name" value="XseB-like"/>
    <property type="match status" value="1"/>
</dbReference>
<comment type="function">
    <text evidence="6">Bidirectionally degrades single-stranded DNA into large acid-insoluble oligonucleotides, which are then degraded further into small acid-soluble oligonucleotides.</text>
</comment>
<dbReference type="PANTHER" id="PTHR34137:SF1">
    <property type="entry name" value="EXODEOXYRIBONUCLEASE 7 SMALL SUBUNIT"/>
    <property type="match status" value="1"/>
</dbReference>
<evidence type="ECO:0000256" key="7">
    <source>
        <dbReference type="SAM" id="Coils"/>
    </source>
</evidence>
<dbReference type="PIRSF" id="PIRSF006488">
    <property type="entry name" value="Exonuc_VII_S"/>
    <property type="match status" value="1"/>
</dbReference>
<evidence type="ECO:0000256" key="3">
    <source>
        <dbReference type="ARBA" id="ARBA00022722"/>
    </source>
</evidence>
<dbReference type="GO" id="GO:0009318">
    <property type="term" value="C:exodeoxyribonuclease VII complex"/>
    <property type="evidence" value="ECO:0007669"/>
    <property type="project" value="UniProtKB-UniRule"/>
</dbReference>
<comment type="caution">
    <text evidence="8">The sequence shown here is derived from an EMBL/GenBank/DDBJ whole genome shotgun (WGS) entry which is preliminary data.</text>
</comment>
<dbReference type="GO" id="GO:0008855">
    <property type="term" value="F:exodeoxyribonuclease VII activity"/>
    <property type="evidence" value="ECO:0007669"/>
    <property type="project" value="UniProtKB-UniRule"/>
</dbReference>
<evidence type="ECO:0000256" key="2">
    <source>
        <dbReference type="ARBA" id="ARBA00022490"/>
    </source>
</evidence>
<name>A0A1F5H4H2_9BACT</name>
<organism evidence="8 9">
    <name type="scientific">Candidatus Curtissbacteria bacterium RIFCSPLOWO2_01_FULL_42_50</name>
    <dbReference type="NCBI Taxonomy" id="1797730"/>
    <lineage>
        <taxon>Bacteria</taxon>
        <taxon>Candidatus Curtissiibacteriota</taxon>
    </lineage>
</organism>
<dbReference type="Proteomes" id="UP000177039">
    <property type="component" value="Unassembled WGS sequence"/>
</dbReference>
<evidence type="ECO:0000256" key="4">
    <source>
        <dbReference type="ARBA" id="ARBA00022801"/>
    </source>
</evidence>
<evidence type="ECO:0000256" key="6">
    <source>
        <dbReference type="HAMAP-Rule" id="MF_00337"/>
    </source>
</evidence>
<accession>A0A1F5H4H2</accession>
<feature type="coiled-coil region" evidence="7">
    <location>
        <begin position="11"/>
        <end position="62"/>
    </location>
</feature>
<comment type="catalytic activity">
    <reaction evidence="6">
        <text>Exonucleolytic cleavage in either 5'- to 3'- or 3'- to 5'-direction to yield nucleoside 5'-phosphates.</text>
        <dbReference type="EC" id="3.1.11.6"/>
    </reaction>
</comment>
<protein>
    <recommendedName>
        <fullName evidence="6">Exodeoxyribonuclease 7 small subunit</fullName>
        <ecNumber evidence="6">3.1.11.6</ecNumber>
    </recommendedName>
    <alternativeName>
        <fullName evidence="6">Exodeoxyribonuclease VII small subunit</fullName>
        <shortName evidence="6">Exonuclease VII small subunit</shortName>
    </alternativeName>
</protein>
<proteinExistence type="inferred from homology"/>
<gene>
    <name evidence="6" type="primary">xseB</name>
    <name evidence="8" type="ORF">A3B54_01185</name>
</gene>
<keyword evidence="4 6" id="KW-0378">Hydrolase</keyword>
<reference evidence="8 9" key="1">
    <citation type="journal article" date="2016" name="Nat. Commun.">
        <title>Thousands of microbial genomes shed light on interconnected biogeochemical processes in an aquifer system.</title>
        <authorList>
            <person name="Anantharaman K."/>
            <person name="Brown C.T."/>
            <person name="Hug L.A."/>
            <person name="Sharon I."/>
            <person name="Castelle C.J."/>
            <person name="Probst A.J."/>
            <person name="Thomas B.C."/>
            <person name="Singh A."/>
            <person name="Wilkins M.J."/>
            <person name="Karaoz U."/>
            <person name="Brodie E.L."/>
            <person name="Williams K.H."/>
            <person name="Hubbard S.S."/>
            <person name="Banfield J.F."/>
        </authorList>
    </citation>
    <scope>NUCLEOTIDE SEQUENCE [LARGE SCALE GENOMIC DNA]</scope>
</reference>
<keyword evidence="2 6" id="KW-0963">Cytoplasm</keyword>
<dbReference type="EMBL" id="MFBT01000027">
    <property type="protein sequence ID" value="OGD98945.1"/>
    <property type="molecule type" value="Genomic_DNA"/>
</dbReference>
<dbReference type="GO" id="GO:0006308">
    <property type="term" value="P:DNA catabolic process"/>
    <property type="evidence" value="ECO:0007669"/>
    <property type="project" value="UniProtKB-UniRule"/>
</dbReference>
<keyword evidence="5 6" id="KW-0269">Exonuclease</keyword>
<keyword evidence="7" id="KW-0175">Coiled coil</keyword>
<dbReference type="Gene3D" id="1.10.287.1040">
    <property type="entry name" value="Exonuclease VII, small subunit"/>
    <property type="match status" value="1"/>
</dbReference>
<dbReference type="InterPro" id="IPR003761">
    <property type="entry name" value="Exonuc_VII_S"/>
</dbReference>
<dbReference type="EC" id="3.1.11.6" evidence="6"/>
<keyword evidence="3 6" id="KW-0540">Nuclease</keyword>
<dbReference type="NCBIfam" id="TIGR01280">
    <property type="entry name" value="xseB"/>
    <property type="match status" value="1"/>
</dbReference>
<comment type="subcellular location">
    <subcellularLocation>
        <location evidence="6">Cytoplasm</location>
    </subcellularLocation>
</comment>
<evidence type="ECO:0000256" key="1">
    <source>
        <dbReference type="ARBA" id="ARBA00009998"/>
    </source>
</evidence>
<evidence type="ECO:0000256" key="5">
    <source>
        <dbReference type="ARBA" id="ARBA00022839"/>
    </source>
</evidence>
<comment type="similarity">
    <text evidence="1 6">Belongs to the XseB family.</text>
</comment>
<dbReference type="PANTHER" id="PTHR34137">
    <property type="entry name" value="EXODEOXYRIBONUCLEASE 7 SMALL SUBUNIT"/>
    <property type="match status" value="1"/>
</dbReference>